<proteinExistence type="predicted"/>
<dbReference type="GeneID" id="135194657"/>
<protein>
    <submittedName>
        <fullName evidence="3">Uncharacterized protein LOC135194657</fullName>
    </submittedName>
</protein>
<organism evidence="2 3">
    <name type="scientific">Vanessa tameamea</name>
    <name type="common">Kamehameha butterfly</name>
    <dbReference type="NCBI Taxonomy" id="334116"/>
    <lineage>
        <taxon>Eukaryota</taxon>
        <taxon>Metazoa</taxon>
        <taxon>Ecdysozoa</taxon>
        <taxon>Arthropoda</taxon>
        <taxon>Hexapoda</taxon>
        <taxon>Insecta</taxon>
        <taxon>Pterygota</taxon>
        <taxon>Neoptera</taxon>
        <taxon>Endopterygota</taxon>
        <taxon>Lepidoptera</taxon>
        <taxon>Glossata</taxon>
        <taxon>Ditrysia</taxon>
        <taxon>Papilionoidea</taxon>
        <taxon>Nymphalidae</taxon>
        <taxon>Nymphalinae</taxon>
        <taxon>Vanessa</taxon>
    </lineage>
</organism>
<feature type="chain" id="PRO_5045629329" evidence="1">
    <location>
        <begin position="18"/>
        <end position="476"/>
    </location>
</feature>
<name>A0ABM4AYW4_VANTA</name>
<evidence type="ECO:0000256" key="1">
    <source>
        <dbReference type="SAM" id="SignalP"/>
    </source>
</evidence>
<accession>A0ABM4AYW4</accession>
<feature type="signal peptide" evidence="1">
    <location>
        <begin position="1"/>
        <end position="17"/>
    </location>
</feature>
<keyword evidence="2" id="KW-1185">Reference proteome</keyword>
<reference evidence="3" key="1">
    <citation type="submission" date="2025-08" db="UniProtKB">
        <authorList>
            <consortium name="RefSeq"/>
        </authorList>
    </citation>
    <scope>IDENTIFICATION</scope>
    <source>
        <tissue evidence="3">Whole body</tissue>
    </source>
</reference>
<keyword evidence="1" id="KW-0732">Signal</keyword>
<gene>
    <name evidence="3" type="primary">LOC135194657</name>
</gene>
<dbReference type="RefSeq" id="XP_064076466.1">
    <property type="nucleotide sequence ID" value="XM_064220396.1"/>
</dbReference>
<evidence type="ECO:0000313" key="2">
    <source>
        <dbReference type="Proteomes" id="UP001652626"/>
    </source>
</evidence>
<sequence length="476" mass="55591">MTKHLVVLLAYVVALEAARYGDYTGVRMPQYNIEYENKEPAPLSDEYSDHSPDAAASFDYKYEEEPQEKIGTTDEDQLWQKMSKKRKRPLKVPRDKIEIDESDLDTIPKFKPNHRFPKHRTRIKDLHNENDRRLFKYHRSRNDEIEDLDIKDEHKINKYRSKNDNRIDLKNFDFRVTTRRIARRKPRDRTINREVLERDDPPDFRVMENEEDPVDNDYDKVKRLQTTMERPRGPIPGLIKSNLKNLQEYDEYYDMKRVNSIKNKLPSIFRQTKASTIITEPPSTRQFQDLSYRRANIPAKLETEVVTAAILTDSIATPNLAEITLQAIASPESPISMSSTDLSLAEKSRLSILKKAQRKDNLGNITRTTKPPVLMQVTQQMNTLVMVEHPKKDVLFRARAVFDDSPERIARAKTLMRRKLVSGARRIEDLIDNWDEMVCDYIDVSLLDNGDVHHVSFDLKIILLSVIICLISKDLV</sequence>
<evidence type="ECO:0000313" key="3">
    <source>
        <dbReference type="RefSeq" id="XP_064076466.1"/>
    </source>
</evidence>
<dbReference type="Proteomes" id="UP001652626">
    <property type="component" value="Chromosome Z"/>
</dbReference>